<evidence type="ECO:0000313" key="3">
    <source>
        <dbReference type="Proteomes" id="UP000249915"/>
    </source>
</evidence>
<sequence length="62" mass="6812">MVACHGGYQLGEQAETVAATVIVEFMQETANDVVATSMFYALISNARFVCVMLVVQVFLQHE</sequence>
<keyword evidence="1" id="KW-1133">Transmembrane helix</keyword>
<organism evidence="2 3">
    <name type="scientific">Prauserella muralis</name>
    <dbReference type="NCBI Taxonomy" id="588067"/>
    <lineage>
        <taxon>Bacteria</taxon>
        <taxon>Bacillati</taxon>
        <taxon>Actinomycetota</taxon>
        <taxon>Actinomycetes</taxon>
        <taxon>Pseudonocardiales</taxon>
        <taxon>Pseudonocardiaceae</taxon>
        <taxon>Prauserella</taxon>
    </lineage>
</organism>
<keyword evidence="1" id="KW-0472">Membrane</keyword>
<feature type="transmembrane region" description="Helical" evidence="1">
    <location>
        <begin position="38"/>
        <end position="59"/>
    </location>
</feature>
<proteinExistence type="predicted"/>
<dbReference type="EMBL" id="MASW01000002">
    <property type="protein sequence ID" value="PXY27756.1"/>
    <property type="molecule type" value="Genomic_DNA"/>
</dbReference>
<reference evidence="2 3" key="1">
    <citation type="submission" date="2016-07" db="EMBL/GenBank/DDBJ databases">
        <title>Draft genome sequence of Prauserella muralis DSM 45305, isolated from a mould-covered wall in an indoor environment.</title>
        <authorList>
            <person name="Ruckert C."/>
            <person name="Albersmeier A."/>
            <person name="Jiang C.-L."/>
            <person name="Jiang Y."/>
            <person name="Kalinowski J."/>
            <person name="Schneider O."/>
            <person name="Winkler A."/>
            <person name="Zotchev S.B."/>
        </authorList>
    </citation>
    <scope>NUCLEOTIDE SEQUENCE [LARGE SCALE GENOMIC DNA]</scope>
    <source>
        <strain evidence="2 3">DSM 45305</strain>
    </source>
</reference>
<keyword evidence="1" id="KW-0812">Transmembrane</keyword>
<comment type="caution">
    <text evidence="2">The sequence shown here is derived from an EMBL/GenBank/DDBJ whole genome shotgun (WGS) entry which is preliminary data.</text>
</comment>
<evidence type="ECO:0000256" key="1">
    <source>
        <dbReference type="SAM" id="Phobius"/>
    </source>
</evidence>
<dbReference type="Proteomes" id="UP000249915">
    <property type="component" value="Unassembled WGS sequence"/>
</dbReference>
<name>A0A2V4B0T1_9PSEU</name>
<gene>
    <name evidence="2" type="ORF">BAY60_15360</name>
</gene>
<evidence type="ECO:0000313" key="2">
    <source>
        <dbReference type="EMBL" id="PXY27756.1"/>
    </source>
</evidence>
<accession>A0A2V4B0T1</accession>
<protein>
    <submittedName>
        <fullName evidence="2">Uncharacterized protein</fullName>
    </submittedName>
</protein>
<dbReference type="AlphaFoldDB" id="A0A2V4B0T1"/>
<keyword evidence="3" id="KW-1185">Reference proteome</keyword>